<organism evidence="1 2">
    <name type="scientific">Kangiella geojedonensis</name>
    <dbReference type="NCBI Taxonomy" id="914150"/>
    <lineage>
        <taxon>Bacteria</taxon>
        <taxon>Pseudomonadati</taxon>
        <taxon>Pseudomonadota</taxon>
        <taxon>Gammaproteobacteria</taxon>
        <taxon>Kangiellales</taxon>
        <taxon>Kangiellaceae</taxon>
        <taxon>Kangiella</taxon>
    </lineage>
</organism>
<dbReference type="EMBL" id="CP010975">
    <property type="protein sequence ID" value="AKE51969.1"/>
    <property type="molecule type" value="Genomic_DNA"/>
</dbReference>
<reference evidence="1 2" key="1">
    <citation type="submission" date="2015-02" db="EMBL/GenBank/DDBJ databases">
        <title>Complete genome sequence of Kangiella geojedonensis strain YCS-5T.</title>
        <authorList>
            <person name="Kim K.M."/>
        </authorList>
    </citation>
    <scope>NUCLEOTIDE SEQUENCE [LARGE SCALE GENOMIC DNA]</scope>
    <source>
        <strain evidence="1 2">YCS-5</strain>
    </source>
</reference>
<accession>A0A0F6TQR3</accession>
<dbReference type="KEGG" id="kge:TQ33_1005"/>
<proteinExistence type="predicted"/>
<dbReference type="OrthoDB" id="6188902at2"/>
<sequence>MSKTLSRKELSLIGREGERIKNGLANLVEDFPNHAKTITGMSKWLNANKSTCQRMVETINKAVDGLEVVNSLPGPAGLKGFIDLAEEKSINPKLVDEARAVVQRFENLIYEYSRSHSALKKLINDSNSSSTERTGSKRDGRAALYEAAKLVTGESMESSFFACIIKENDHDSKYLQQFTLSYYEGCRASENSRPVMVPVVPGENTLDFEKPDIISQGEQKGDDLSHVSLIRELTSPSIIDHIKDFTHGENWMIVPTETDKNSETNIGVIKNYPKEQLGPFHGGKKASCVGAHTRYPTKNLYVMCFLDKKYAMRSVANAGIYSSGSQLINIINSPDSLWFDRFHDEADLGLSGPNDDFSQKLGYPMANELVDELFSMSKCNRDDYTCFLMQVEFPIWSTAYRMYFQYAID</sequence>
<dbReference type="RefSeq" id="WP_046561089.1">
    <property type="nucleotide sequence ID" value="NZ_CP010975.1"/>
</dbReference>
<gene>
    <name evidence="1" type="ORF">TQ33_1005</name>
</gene>
<keyword evidence="2" id="KW-1185">Reference proteome</keyword>
<dbReference type="AlphaFoldDB" id="A0A0F6TQR3"/>
<evidence type="ECO:0000313" key="2">
    <source>
        <dbReference type="Proteomes" id="UP000034071"/>
    </source>
</evidence>
<name>A0A0F6TQR3_9GAMM</name>
<dbReference type="HOGENOM" id="CLU_681281_0_0_6"/>
<evidence type="ECO:0000313" key="1">
    <source>
        <dbReference type="EMBL" id="AKE51969.1"/>
    </source>
</evidence>
<dbReference type="Proteomes" id="UP000034071">
    <property type="component" value="Chromosome"/>
</dbReference>
<protein>
    <submittedName>
        <fullName evidence="1">Uncharacterized protein</fullName>
    </submittedName>
</protein>